<protein>
    <submittedName>
        <fullName evidence="4">Similar to Saccharomyces cerevisiae YGL227W VID30 Protein involved in proteasome-dependent catabolite degradation of fructose-1,6-bisphosphatase (FBPase)</fullName>
    </submittedName>
</protein>
<evidence type="ECO:0000313" key="4">
    <source>
        <dbReference type="EMBL" id="SMN18054.1"/>
    </source>
</evidence>
<sequence length="914" mass="103659">MSRYMDKIDKEFIDALYPKYLLKQPIALELWSQYYEHKKLFHKSANSQLCNANSNDSRCNSNGLPIGKDVKSTNELDSFYINQLSPNTRKEIWQKLMKLGVLGTVPYESASDEYIVQLYKYFYLGKNSGKSNMTDSAAISMTSPFSDNLEVPNKIRVDVISQKDDNEINNDENVVDDLIQESRFSSGNGNSVPSATDRLQTDNNLSELSDEDNDQDCLYYSNLGETKIPCKLKKNNTPMDIYETLDYPLPTYWIPQQGNSVLISNDGISRISPNPHWKSYMKIETSENMSAYGRHRMRDSEITVTGQKYEYATTWANNSVSLPNVGIYYFEIRVLNVSSSQGGANSNILIGYKLKPFNNEEDDEEGTDNLNMDNAMIDNSVSSVHFMEMGGRSDEHGDSIESHNDVRPFITEPNGFREPNVRGSSDGISAIRNNAGSIAGFYAYSGYDGKISSPRQISGYNEPYGRDDVIGCGVNFIDGTIFYTKNGVYLGNAFRDVQDSDFVPAIGLRPGNAVRTNFGVYEEFVFDIMNYQNNWKLMAYEHVFTSLSNGTNNETKTPRPSSKNGLNRGKIGISDSSSESDNDVDDDDDEEEDVSMIDVDDTNESGTNSNNRSKNKEGSTETGVNTPTNDKPFLLDVDSRISNGKMIKPATNKINEISADNDSIPSMLNVLINDYLIHEGMIDVAKGFLTDLRKDTNGMDIEEVNSLGFNNNYEVIKHNEQQIINEEELLKMRYEIRRLINCGEVNRCIEYIKEQLPGLLEENTILLYELRLVEFLLEIKNNNKSIKDILKSAHELTQQFVQDPEIKIELRQKFEKELFNVSGLLAYEDPLEEAPDDLSMYLSNEFLQDRLFQILNSNILDFLGKDSKCALNNIVSYTRSMLSTLVTYGDQHYQSSTQHKYYKILNMDEDLLNL</sequence>
<dbReference type="EMBL" id="FXLY01000002">
    <property type="protein sequence ID" value="SMN18054.1"/>
    <property type="molecule type" value="Genomic_DNA"/>
</dbReference>
<dbReference type="SUPFAM" id="SSF49899">
    <property type="entry name" value="Concanavalin A-like lectins/glucanases"/>
    <property type="match status" value="1"/>
</dbReference>
<keyword evidence="5" id="KW-1185">Reference proteome</keyword>
<organism evidence="4 5">
    <name type="scientific">Maudiozyma saulgeensis</name>
    <dbReference type="NCBI Taxonomy" id="1789683"/>
    <lineage>
        <taxon>Eukaryota</taxon>
        <taxon>Fungi</taxon>
        <taxon>Dikarya</taxon>
        <taxon>Ascomycota</taxon>
        <taxon>Saccharomycotina</taxon>
        <taxon>Saccharomycetes</taxon>
        <taxon>Saccharomycetales</taxon>
        <taxon>Saccharomycetaceae</taxon>
        <taxon>Maudiozyma</taxon>
    </lineage>
</organism>
<dbReference type="InterPro" id="IPR013144">
    <property type="entry name" value="CRA_dom"/>
</dbReference>
<feature type="compositionally biased region" description="Polar residues" evidence="1">
    <location>
        <begin position="549"/>
        <end position="565"/>
    </location>
</feature>
<dbReference type="InterPro" id="IPR006594">
    <property type="entry name" value="LisH"/>
</dbReference>
<dbReference type="PROSITE" id="PS50188">
    <property type="entry name" value="B302_SPRY"/>
    <property type="match status" value="1"/>
</dbReference>
<dbReference type="InterPro" id="IPR013320">
    <property type="entry name" value="ConA-like_dom_sf"/>
</dbReference>
<name>A0A1X7QXZ1_9SACH</name>
<dbReference type="InterPro" id="IPR003877">
    <property type="entry name" value="SPRY_dom"/>
</dbReference>
<dbReference type="OrthoDB" id="25503at2759"/>
<feature type="compositionally biased region" description="Acidic residues" evidence="1">
    <location>
        <begin position="578"/>
        <end position="603"/>
    </location>
</feature>
<evidence type="ECO:0000259" key="2">
    <source>
        <dbReference type="PROSITE" id="PS50188"/>
    </source>
</evidence>
<dbReference type="SMART" id="SM00449">
    <property type="entry name" value="SPRY"/>
    <property type="match status" value="1"/>
</dbReference>
<keyword evidence="4" id="KW-0647">Proteasome</keyword>
<evidence type="ECO:0000256" key="1">
    <source>
        <dbReference type="SAM" id="MobiDB-lite"/>
    </source>
</evidence>
<evidence type="ECO:0000313" key="5">
    <source>
        <dbReference type="Proteomes" id="UP000196158"/>
    </source>
</evidence>
<dbReference type="InterPro" id="IPR024964">
    <property type="entry name" value="CTLH/CRA"/>
</dbReference>
<dbReference type="InterPro" id="IPR006595">
    <property type="entry name" value="CTLH_C"/>
</dbReference>
<dbReference type="InterPro" id="IPR050618">
    <property type="entry name" value="Ubq-SigPath_Reg"/>
</dbReference>
<feature type="compositionally biased region" description="Polar residues" evidence="1">
    <location>
        <begin position="620"/>
        <end position="629"/>
    </location>
</feature>
<dbReference type="GO" id="GO:0000502">
    <property type="term" value="C:proteasome complex"/>
    <property type="evidence" value="ECO:0007669"/>
    <property type="project" value="UniProtKB-KW"/>
</dbReference>
<evidence type="ECO:0000259" key="3">
    <source>
        <dbReference type="PROSITE" id="PS50897"/>
    </source>
</evidence>
<gene>
    <name evidence="4" type="ORF">KASA_0Q04620G</name>
</gene>
<dbReference type="Gene3D" id="2.60.120.920">
    <property type="match status" value="1"/>
</dbReference>
<dbReference type="Pfam" id="PF00622">
    <property type="entry name" value="SPRY"/>
    <property type="match status" value="1"/>
</dbReference>
<dbReference type="InterPro" id="IPR001870">
    <property type="entry name" value="B30.2/SPRY"/>
</dbReference>
<dbReference type="PANTHER" id="PTHR12864">
    <property type="entry name" value="RAN BINDING PROTEIN 9-RELATED"/>
    <property type="match status" value="1"/>
</dbReference>
<dbReference type="Proteomes" id="UP000196158">
    <property type="component" value="Unassembled WGS sequence"/>
</dbReference>
<reference evidence="4 5" key="1">
    <citation type="submission" date="2017-04" db="EMBL/GenBank/DDBJ databases">
        <authorList>
            <person name="Afonso C.L."/>
            <person name="Miller P.J."/>
            <person name="Scott M.A."/>
            <person name="Spackman E."/>
            <person name="Goraichik I."/>
            <person name="Dimitrov K.M."/>
            <person name="Suarez D.L."/>
            <person name="Swayne D.E."/>
        </authorList>
    </citation>
    <scope>NUCLEOTIDE SEQUENCE [LARGE SCALE GENOMIC DNA]</scope>
</reference>
<feature type="domain" description="CTLH" evidence="3">
    <location>
        <begin position="733"/>
        <end position="776"/>
    </location>
</feature>
<accession>A0A1X7QXZ1</accession>
<feature type="domain" description="B30.2/SPRY" evidence="2">
    <location>
        <begin position="250"/>
        <end position="523"/>
    </location>
</feature>
<dbReference type="PROSITE" id="PS50897">
    <property type="entry name" value="CTLH"/>
    <property type="match status" value="1"/>
</dbReference>
<dbReference type="SMART" id="SM00757">
    <property type="entry name" value="CRA"/>
    <property type="match status" value="1"/>
</dbReference>
<dbReference type="InterPro" id="IPR043136">
    <property type="entry name" value="B30.2/SPRY_sf"/>
</dbReference>
<dbReference type="PROSITE" id="PS50896">
    <property type="entry name" value="LISH"/>
    <property type="match status" value="1"/>
</dbReference>
<dbReference type="Pfam" id="PF10607">
    <property type="entry name" value="CTLH"/>
    <property type="match status" value="1"/>
</dbReference>
<dbReference type="AlphaFoldDB" id="A0A1X7QXZ1"/>
<dbReference type="STRING" id="1789683.A0A1X7QXZ1"/>
<feature type="region of interest" description="Disordered" evidence="1">
    <location>
        <begin position="549"/>
        <end position="634"/>
    </location>
</feature>
<proteinExistence type="predicted"/>